<sequence length="294" mass="32578">MIGQTDQNIVITYSANIQQVKILYVDEKGSEVSSMLLKGNTDQTVNVSYSVPDHWIAISGQDSPLQYTFKAKDNKNIVIRIGHKLEDQENDIHKIIRNVNIVNPDGSVAKVSQTAIFTRVHQRDEVTGEEVYGNWDKISQDFNAIDIPKIFGYTATSSVGKMTVTPDSQSENITITYTADIQNNKIVIIDDESHGSQINTVGFTGKTGKSIAWQVTIPENYDLAAGGKISGNYTFNAVNQIPIEVHVRHKHVQDDESKSVTRTIVTNLPGLDKSEIVQTVTFSRIIDKDLVDGN</sequence>
<evidence type="ECO:0000259" key="1">
    <source>
        <dbReference type="Pfam" id="PF17966"/>
    </source>
</evidence>
<dbReference type="PATRIC" id="fig|272621.13.peg.966"/>
<proteinExistence type="predicted"/>
<dbReference type="AlphaFoldDB" id="Q5FKA8"/>
<dbReference type="GeneID" id="93289871"/>
<reference evidence="2 3" key="1">
    <citation type="journal article" date="2005" name="Proc. Natl. Acad. Sci. U.S.A.">
        <title>Complete genome sequence of the probiotic lactic acid bacterium Lactobacillus acidophilus NCFM.</title>
        <authorList>
            <person name="Altermann E."/>
            <person name="Russell W.M."/>
            <person name="Azcarate-Peril M.A."/>
            <person name="Barrangou R."/>
            <person name="Buck B.L."/>
            <person name="McAuliffe O."/>
            <person name="Souther N."/>
            <person name="Dobson A."/>
            <person name="Duong T."/>
            <person name="Callanan M."/>
            <person name="Lick S."/>
            <person name="Hamrick A."/>
            <person name="Cano R."/>
            <person name="Klaenhammer T.R."/>
        </authorList>
    </citation>
    <scope>NUCLEOTIDE SEQUENCE [LARGE SCALE GENOMIC DNA]</scope>
    <source>
        <strain evidence="3">ATCC 700396 / NCK56 / N2 / NCFM</strain>
    </source>
</reference>
<dbReference type="STRING" id="272621.LBA1017"/>
<dbReference type="BioCyc" id="LACI272621:G1G49-1016-MONOMER"/>
<dbReference type="Gene3D" id="2.60.40.4300">
    <property type="match status" value="1"/>
</dbReference>
<dbReference type="OrthoDB" id="2282350at2"/>
<gene>
    <name evidence="2" type="ordered locus">LBA1017</name>
</gene>
<dbReference type="Proteomes" id="UP000006381">
    <property type="component" value="Chromosome"/>
</dbReference>
<dbReference type="RefSeq" id="WP_003547206.1">
    <property type="nucleotide sequence ID" value="NC_006814.3"/>
</dbReference>
<dbReference type="EMBL" id="CP000033">
    <property type="protein sequence ID" value="AAV42866.1"/>
    <property type="molecule type" value="Genomic_DNA"/>
</dbReference>
<evidence type="ECO:0000313" key="3">
    <source>
        <dbReference type="Proteomes" id="UP000006381"/>
    </source>
</evidence>
<organism evidence="3">
    <name type="scientific">Lactobacillus acidophilus (strain ATCC 700396 / NCK56 / N2 / NCFM)</name>
    <dbReference type="NCBI Taxonomy" id="272621"/>
    <lineage>
        <taxon>Bacteria</taxon>
        <taxon>Bacillati</taxon>
        <taxon>Bacillota</taxon>
        <taxon>Bacilli</taxon>
        <taxon>Lactobacillales</taxon>
        <taxon>Lactobacillaceae</taxon>
        <taxon>Lactobacillus</taxon>
    </lineage>
</organism>
<dbReference type="Gene3D" id="3.10.20.320">
    <property type="entry name" value="Putative peptidoglycan bound protein (lpxtg motif)"/>
    <property type="match status" value="2"/>
</dbReference>
<dbReference type="InterPro" id="IPR041495">
    <property type="entry name" value="Mub_B2"/>
</dbReference>
<keyword evidence="3" id="KW-1185">Reference proteome</keyword>
<name>Q5FKA8_LACAC</name>
<protein>
    <submittedName>
        <fullName evidence="2">Putative mucus binding protein</fullName>
    </submittedName>
</protein>
<feature type="domain" description="Mub B2-like" evidence="1">
    <location>
        <begin position="87"/>
        <end position="180"/>
    </location>
</feature>
<dbReference type="HOGENOM" id="CLU_945879_0_0_9"/>
<accession>Q5FKA8</accession>
<dbReference type="KEGG" id="lac:LBA1017"/>
<dbReference type="Pfam" id="PF17966">
    <property type="entry name" value="Muc_B2"/>
    <property type="match status" value="1"/>
</dbReference>
<evidence type="ECO:0000313" key="2">
    <source>
        <dbReference type="EMBL" id="AAV42866.1"/>
    </source>
</evidence>
<dbReference type="eggNOG" id="COG4932">
    <property type="taxonomic scope" value="Bacteria"/>
</dbReference>